<dbReference type="PANTHER" id="PTHR38703:SF1">
    <property type="entry name" value="ALLERGEN"/>
    <property type="match status" value="1"/>
</dbReference>
<dbReference type="OrthoDB" id="2118965at2759"/>
<feature type="compositionally biased region" description="Polar residues" evidence="1">
    <location>
        <begin position="42"/>
        <end position="52"/>
    </location>
</feature>
<proteinExistence type="predicted"/>
<feature type="compositionally biased region" description="Low complexity" evidence="1">
    <location>
        <begin position="415"/>
        <end position="430"/>
    </location>
</feature>
<evidence type="ECO:0000256" key="1">
    <source>
        <dbReference type="SAM" id="MobiDB-lite"/>
    </source>
</evidence>
<feature type="compositionally biased region" description="Basic and acidic residues" evidence="1">
    <location>
        <begin position="1"/>
        <end position="14"/>
    </location>
</feature>
<evidence type="ECO:0000313" key="2">
    <source>
        <dbReference type="EMBL" id="SCV74348.1"/>
    </source>
</evidence>
<sequence length="442" mass="48438">MQKVKEMLHSDHRKSGGSTSATGRQDVGAGKGGTAGEVAPETMSSSEQQALTGATGAGVTRHASTATASRTYGMTTGAPASVQESTMTTPTVQRPMSSGYGPANGATTAAATSSGQHAGATGLGTLGASESRSRSIPAIQLDGAAHTQHLPRHHHHTSRETHIEQIAPPPAHTHLLPTDATILSKEELADAKHDHKNLAAVVREEHQKHEIEEVERERVVERLFHHVQLHVQPLEEEVHAPEMHHETSIEPTQIFERHINTSDDVEMLRRLAQAEKDEYTERHAERKVIDRGEKVTTKVQHFVHHVVLPRIEKTTHEHHNALHSTQIYHTKIPIYEKVEEAPIIHQTVKHQRMLLSECCTPRLWRSFLKDGGDLKSNLTHNMKGMLHNDEASCQRIVEGPLPELIQRYHLAEAVATSTTPETARTTSGTPAAEQGKAGTTSV</sequence>
<feature type="region of interest" description="Disordered" evidence="1">
    <location>
        <begin position="415"/>
        <end position="442"/>
    </location>
</feature>
<feature type="compositionally biased region" description="Polar residues" evidence="1">
    <location>
        <begin position="82"/>
        <end position="96"/>
    </location>
</feature>
<feature type="compositionally biased region" description="Low complexity" evidence="1">
    <location>
        <begin position="99"/>
        <end position="120"/>
    </location>
</feature>
<feature type="region of interest" description="Disordered" evidence="1">
    <location>
        <begin position="1"/>
        <end position="133"/>
    </location>
</feature>
<gene>
    <name evidence="2" type="ORF">BQ2448_6780</name>
</gene>
<accession>A0A238FSY6</accession>
<reference evidence="3" key="1">
    <citation type="submission" date="2016-09" db="EMBL/GenBank/DDBJ databases">
        <authorList>
            <person name="Jeantristanb JTB J.-T."/>
            <person name="Ricardo R."/>
        </authorList>
    </citation>
    <scope>NUCLEOTIDE SEQUENCE [LARGE SCALE GENOMIC DNA]</scope>
</reference>
<feature type="compositionally biased region" description="Low complexity" evidence="1">
    <location>
        <begin position="60"/>
        <end position="71"/>
    </location>
</feature>
<dbReference type="Proteomes" id="UP000198372">
    <property type="component" value="Unassembled WGS sequence"/>
</dbReference>
<name>A0A238FSY6_9BASI</name>
<organism evidence="2 3">
    <name type="scientific">Microbotryum intermedium</name>
    <dbReference type="NCBI Taxonomy" id="269621"/>
    <lineage>
        <taxon>Eukaryota</taxon>
        <taxon>Fungi</taxon>
        <taxon>Dikarya</taxon>
        <taxon>Basidiomycota</taxon>
        <taxon>Pucciniomycotina</taxon>
        <taxon>Microbotryomycetes</taxon>
        <taxon>Microbotryales</taxon>
        <taxon>Microbotryaceae</taxon>
        <taxon>Microbotryum</taxon>
    </lineage>
</organism>
<dbReference type="PANTHER" id="PTHR38703">
    <property type="entry name" value="CHROMOSOME 8, WHOLE GENOME SHOTGUN SEQUENCE"/>
    <property type="match status" value="1"/>
</dbReference>
<keyword evidence="3" id="KW-1185">Reference proteome</keyword>
<evidence type="ECO:0000313" key="3">
    <source>
        <dbReference type="Proteomes" id="UP000198372"/>
    </source>
</evidence>
<dbReference type="AlphaFoldDB" id="A0A238FSY6"/>
<dbReference type="EMBL" id="FMSP01000020">
    <property type="protein sequence ID" value="SCV74348.1"/>
    <property type="molecule type" value="Genomic_DNA"/>
</dbReference>
<protein>
    <submittedName>
        <fullName evidence="2">BQ2448_6780 protein</fullName>
    </submittedName>
</protein>